<evidence type="ECO:0000313" key="4">
    <source>
        <dbReference type="Proteomes" id="UP001249959"/>
    </source>
</evidence>
<dbReference type="SMART" id="SM00014">
    <property type="entry name" value="acidPPc"/>
    <property type="match status" value="1"/>
</dbReference>
<reference evidence="3 4" key="1">
    <citation type="submission" date="2023-09" db="EMBL/GenBank/DDBJ databases">
        <title>Aquirufa genomes.</title>
        <authorList>
            <person name="Pitt A."/>
        </authorList>
    </citation>
    <scope>NUCLEOTIDE SEQUENCE [LARGE SCALE GENOMIC DNA]</scope>
    <source>
        <strain evidence="3 4">LEOWEIH-7C</strain>
    </source>
</reference>
<accession>A0ABU3TQF0</accession>
<dbReference type="InterPro" id="IPR036938">
    <property type="entry name" value="PAP2/HPO_sf"/>
</dbReference>
<comment type="caution">
    <text evidence="3">The sequence shown here is derived from an EMBL/GenBank/DDBJ whole genome shotgun (WGS) entry which is preliminary data.</text>
</comment>
<protein>
    <submittedName>
        <fullName evidence="3">Phosphatase PAP2 family protein</fullName>
    </submittedName>
</protein>
<dbReference type="InterPro" id="IPR000326">
    <property type="entry name" value="PAP2/HPO"/>
</dbReference>
<dbReference type="PANTHER" id="PTHR14969">
    <property type="entry name" value="SPHINGOSINE-1-PHOSPHATE PHOSPHOHYDROLASE"/>
    <property type="match status" value="1"/>
</dbReference>
<dbReference type="Gene3D" id="1.20.144.10">
    <property type="entry name" value="Phosphatidic acid phosphatase type 2/haloperoxidase"/>
    <property type="match status" value="1"/>
</dbReference>
<evidence type="ECO:0000259" key="2">
    <source>
        <dbReference type="SMART" id="SM00014"/>
    </source>
</evidence>
<feature type="transmembrane region" description="Helical" evidence="1">
    <location>
        <begin position="20"/>
        <end position="43"/>
    </location>
</feature>
<dbReference type="EMBL" id="JAVNWW010000001">
    <property type="protein sequence ID" value="MDU0808098.1"/>
    <property type="molecule type" value="Genomic_DNA"/>
</dbReference>
<feature type="transmembrane region" description="Helical" evidence="1">
    <location>
        <begin position="103"/>
        <end position="124"/>
    </location>
</feature>
<dbReference type="Proteomes" id="UP001249959">
    <property type="component" value="Unassembled WGS sequence"/>
</dbReference>
<sequence length="182" mass="20534">MFPAWDESLFKMINESHTDAMDSIMIFMSNKYVWIPLYAFLIWKIYQSNQKAIKAALLYIVFSILWADQISSSLLKPLVKRLRPSHVEEFQAWIHTPNGAGGLYGFCSSHAANAFAVALCFYLLTKNKSLGAFLFSWAAIVSYSRIYLGVHYPLDVLTGSFIGLSGAIILKSIVYDKLTKNS</sequence>
<gene>
    <name evidence="3" type="ORF">PQG45_03500</name>
</gene>
<feature type="transmembrane region" description="Helical" evidence="1">
    <location>
        <begin position="156"/>
        <end position="174"/>
    </location>
</feature>
<evidence type="ECO:0000256" key="1">
    <source>
        <dbReference type="SAM" id="Phobius"/>
    </source>
</evidence>
<proteinExistence type="predicted"/>
<organism evidence="3 4">
    <name type="scientific">Aquirufa regiilacus</name>
    <dbReference type="NCBI Taxonomy" id="3024868"/>
    <lineage>
        <taxon>Bacteria</taxon>
        <taxon>Pseudomonadati</taxon>
        <taxon>Bacteroidota</taxon>
        <taxon>Cytophagia</taxon>
        <taxon>Cytophagales</taxon>
        <taxon>Flectobacillaceae</taxon>
        <taxon>Aquirufa</taxon>
    </lineage>
</organism>
<keyword evidence="1" id="KW-1133">Transmembrane helix</keyword>
<keyword evidence="1" id="KW-0472">Membrane</keyword>
<feature type="transmembrane region" description="Helical" evidence="1">
    <location>
        <begin position="131"/>
        <end position="150"/>
    </location>
</feature>
<dbReference type="SUPFAM" id="SSF48317">
    <property type="entry name" value="Acid phosphatase/Vanadium-dependent haloperoxidase"/>
    <property type="match status" value="1"/>
</dbReference>
<feature type="domain" description="Phosphatidic acid phosphatase type 2/haloperoxidase" evidence="2">
    <location>
        <begin position="57"/>
        <end position="171"/>
    </location>
</feature>
<dbReference type="Pfam" id="PF01569">
    <property type="entry name" value="PAP2"/>
    <property type="match status" value="1"/>
</dbReference>
<feature type="transmembrane region" description="Helical" evidence="1">
    <location>
        <begin position="55"/>
        <end position="75"/>
    </location>
</feature>
<evidence type="ECO:0000313" key="3">
    <source>
        <dbReference type="EMBL" id="MDU0808098.1"/>
    </source>
</evidence>
<dbReference type="PANTHER" id="PTHR14969:SF13">
    <property type="entry name" value="AT30094P"/>
    <property type="match status" value="1"/>
</dbReference>
<keyword evidence="1" id="KW-0812">Transmembrane</keyword>
<dbReference type="RefSeq" id="WP_316070291.1">
    <property type="nucleotide sequence ID" value="NZ_JAVNWW010000001.1"/>
</dbReference>
<name>A0ABU3TQF0_9BACT</name>
<keyword evidence="4" id="KW-1185">Reference proteome</keyword>